<evidence type="ECO:0000313" key="3">
    <source>
        <dbReference type="EMBL" id="MDP1519866.1"/>
    </source>
</evidence>
<accession>A0AAW8B256</accession>
<dbReference type="PROSITE" id="PS51154">
    <property type="entry name" value="MACRO"/>
    <property type="match status" value="1"/>
</dbReference>
<dbReference type="AlphaFoldDB" id="A0AAW8B256"/>
<name>A0AAW8B256_9GAMM</name>
<dbReference type="CDD" id="cd02901">
    <property type="entry name" value="Macro_Poa1p-like"/>
    <property type="match status" value="1"/>
</dbReference>
<dbReference type="EMBL" id="JAUUUU010000001">
    <property type="protein sequence ID" value="MDP1519866.1"/>
    <property type="molecule type" value="Genomic_DNA"/>
</dbReference>
<evidence type="ECO:0000313" key="4">
    <source>
        <dbReference type="Proteomes" id="UP001178354"/>
    </source>
</evidence>
<feature type="domain" description="Macro" evidence="2">
    <location>
        <begin position="1"/>
        <end position="157"/>
    </location>
</feature>
<reference evidence="3" key="1">
    <citation type="journal article" date="2010" name="Int. J. Syst. Evol. Microbiol.">
        <title>Porticoccus litoralis gen. nov., sp. nov., a gammaproteobacterium isolated from the Yellow Sea.</title>
        <authorList>
            <person name="Oh H.M."/>
            <person name="Kim H."/>
            <person name="Kim K.M."/>
            <person name="Min G.S."/>
            <person name="Cho J.C."/>
        </authorList>
    </citation>
    <scope>NUCLEOTIDE SEQUENCE</scope>
    <source>
        <strain evidence="3">DSM 25064</strain>
    </source>
</reference>
<comment type="catalytic activity">
    <reaction evidence="1">
        <text>an N-(ADP-alpha-D-ribosyl)-thymidine in DNA + H2O = a thymidine in DNA + ADP-D-ribose</text>
        <dbReference type="Rhea" id="RHEA:71655"/>
        <dbReference type="Rhea" id="RHEA-COMP:13556"/>
        <dbReference type="Rhea" id="RHEA-COMP:18051"/>
        <dbReference type="ChEBI" id="CHEBI:15377"/>
        <dbReference type="ChEBI" id="CHEBI:57967"/>
        <dbReference type="ChEBI" id="CHEBI:137386"/>
        <dbReference type="ChEBI" id="CHEBI:191199"/>
    </reaction>
    <physiologicalReaction direction="left-to-right" evidence="1">
        <dbReference type="Rhea" id="RHEA:71656"/>
    </physiologicalReaction>
</comment>
<evidence type="ECO:0000259" key="2">
    <source>
        <dbReference type="PROSITE" id="PS51154"/>
    </source>
</evidence>
<dbReference type="SUPFAM" id="SSF52949">
    <property type="entry name" value="Macro domain-like"/>
    <property type="match status" value="1"/>
</dbReference>
<gene>
    <name evidence="3" type="ORF">Q8A57_02690</name>
</gene>
<dbReference type="Gene3D" id="3.40.220.10">
    <property type="entry name" value="Leucine Aminopeptidase, subunit E, domain 1"/>
    <property type="match status" value="1"/>
</dbReference>
<dbReference type="SMART" id="SM00506">
    <property type="entry name" value="A1pp"/>
    <property type="match status" value="1"/>
</dbReference>
<organism evidence="3 4">
    <name type="scientific">Porticoccus litoralis</name>
    <dbReference type="NCBI Taxonomy" id="434086"/>
    <lineage>
        <taxon>Bacteria</taxon>
        <taxon>Pseudomonadati</taxon>
        <taxon>Pseudomonadota</taxon>
        <taxon>Gammaproteobacteria</taxon>
        <taxon>Cellvibrionales</taxon>
        <taxon>Porticoccaceae</taxon>
        <taxon>Porticoccus</taxon>
    </lineage>
</organism>
<evidence type="ECO:0000256" key="1">
    <source>
        <dbReference type="ARBA" id="ARBA00035885"/>
    </source>
</evidence>
<keyword evidence="4" id="KW-1185">Reference proteome</keyword>
<dbReference type="InterPro" id="IPR043472">
    <property type="entry name" value="Macro_dom-like"/>
</dbReference>
<proteinExistence type="predicted"/>
<dbReference type="Proteomes" id="UP001178354">
    <property type="component" value="Unassembled WGS sequence"/>
</dbReference>
<sequence length="158" mass="17131">MINYVKGDILQSKAQLIVHSVAPNDNFGQGLALSLREQWPAMYKDFRHFCQVSHPKSGDIWVWAGASGTRIAALLTQEAAYGHGEKPGKSSLPHVNHSLRALRQEIEKEGVTSVALPKLATGVGGLDWDDVKPLIENHLGDCGAAIEVYETYVAGEVA</sequence>
<reference evidence="3" key="2">
    <citation type="submission" date="2023-08" db="EMBL/GenBank/DDBJ databases">
        <authorList>
            <person name="Luo J."/>
        </authorList>
    </citation>
    <scope>NUCLEOTIDE SEQUENCE</scope>
    <source>
        <strain evidence="3">DSM 25064</strain>
    </source>
</reference>
<dbReference type="RefSeq" id="WP_305169377.1">
    <property type="nucleotide sequence ID" value="NZ_JAUUUU010000001.1"/>
</dbReference>
<protein>
    <submittedName>
        <fullName evidence="3">Macro domain-containing protein</fullName>
    </submittedName>
</protein>
<dbReference type="GO" id="GO:0140291">
    <property type="term" value="P:peptidyl-glutamate ADP-deribosylation"/>
    <property type="evidence" value="ECO:0007669"/>
    <property type="project" value="TreeGrafter"/>
</dbReference>
<dbReference type="PANTHER" id="PTHR12521:SF0">
    <property type="entry name" value="ADP-RIBOSE GLYCOHYDROLASE OARD1"/>
    <property type="match status" value="1"/>
</dbReference>
<dbReference type="InterPro" id="IPR050892">
    <property type="entry name" value="ADP-ribose_metab_enzymes"/>
</dbReference>
<dbReference type="InterPro" id="IPR002589">
    <property type="entry name" value="Macro_dom"/>
</dbReference>
<comment type="caution">
    <text evidence="3">The sequence shown here is derived from an EMBL/GenBank/DDBJ whole genome shotgun (WGS) entry which is preliminary data.</text>
</comment>
<dbReference type="PANTHER" id="PTHR12521">
    <property type="entry name" value="PROTEIN C6ORF130"/>
    <property type="match status" value="1"/>
</dbReference>
<dbReference type="Pfam" id="PF01661">
    <property type="entry name" value="Macro"/>
    <property type="match status" value="1"/>
</dbReference>